<feature type="domain" description="Saccharopine dehydrogenase NADP binding" evidence="3">
    <location>
        <begin position="15"/>
        <end position="146"/>
    </location>
</feature>
<dbReference type="GO" id="GO:0005811">
    <property type="term" value="C:lipid droplet"/>
    <property type="evidence" value="ECO:0007669"/>
    <property type="project" value="TreeGrafter"/>
</dbReference>
<dbReference type="InterPro" id="IPR036291">
    <property type="entry name" value="NAD(P)-bd_dom_sf"/>
</dbReference>
<dbReference type="EMBL" id="LTDL01000021">
    <property type="protein sequence ID" value="OAG31193.1"/>
    <property type="molecule type" value="Genomic_DNA"/>
</dbReference>
<dbReference type="OrthoDB" id="10268090at2759"/>
<dbReference type="RefSeq" id="XP_067544914.1">
    <property type="nucleotide sequence ID" value="XM_067689024.1"/>
</dbReference>
<organism evidence="4 5">
    <name type="scientific">Nematocida displodere</name>
    <dbReference type="NCBI Taxonomy" id="1805483"/>
    <lineage>
        <taxon>Eukaryota</taxon>
        <taxon>Fungi</taxon>
        <taxon>Fungi incertae sedis</taxon>
        <taxon>Microsporidia</taxon>
        <taxon>Nematocida</taxon>
    </lineage>
</organism>
<dbReference type="Pfam" id="PF03435">
    <property type="entry name" value="Sacchrp_dh_NADP"/>
    <property type="match status" value="1"/>
</dbReference>
<comment type="caution">
    <text evidence="4">The sequence shown here is derived from an EMBL/GenBank/DDBJ whole genome shotgun (WGS) entry which is preliminary data.</text>
</comment>
<name>A0A177EGU8_9MICR</name>
<keyword evidence="2" id="KW-1133">Transmembrane helix</keyword>
<dbReference type="GO" id="GO:0005886">
    <property type="term" value="C:plasma membrane"/>
    <property type="evidence" value="ECO:0007669"/>
    <property type="project" value="TreeGrafter"/>
</dbReference>
<protein>
    <recommendedName>
        <fullName evidence="3">Saccharopine dehydrogenase NADP binding domain-containing protein</fullName>
    </recommendedName>
</protein>
<dbReference type="Gene3D" id="3.40.50.720">
    <property type="entry name" value="NAD(P)-binding Rossmann-like Domain"/>
    <property type="match status" value="1"/>
</dbReference>
<dbReference type="AlphaFoldDB" id="A0A177EGU8"/>
<dbReference type="InterPro" id="IPR051276">
    <property type="entry name" value="Saccharopine_DH-like_oxidrdct"/>
</dbReference>
<sequence length="420" mass="46144">MVPKEKKETNTRKDILICGGNGFTAQKLLEYIVEQRPRLKIGVTCRNAQKLAGVFKGIELATHKSLDGVSKHIVGVDDPKALSRVFKKYRVVINCIGPFAHTGLQIVDAAIKAKTHYIDCTGEPGFMGQSMAVFSDKALAAGVMVVHACGFDSLPIDIGMVYTMKEIGKSKEVVEAYAESYMHLVNARINLGTFRTIITSLDLLKGRKPEKKALAKEHKPTPSAKRRVKKMPFFSKKTNMYALIFPGSDSFVLRETRKKLGGIYPNCHCYISVSTIFGVFCTLMLGLLVGLVYLLPNALREVAYKYIDILSFGRVRSQGPSDNEIACSAFQTKIFIKGVDKTGEIFNFQTMVSGPDPGYVTTPVALLVSAETILANEKTSLKKTRGIFTPGAAFSETDIIPRLAKEQIVFSTLPVGVRSL</sequence>
<comment type="similarity">
    <text evidence="1">Belongs to the saccharopine dehydrogenase family.</text>
</comment>
<evidence type="ECO:0000256" key="1">
    <source>
        <dbReference type="ARBA" id="ARBA00038048"/>
    </source>
</evidence>
<evidence type="ECO:0000259" key="3">
    <source>
        <dbReference type="Pfam" id="PF03435"/>
    </source>
</evidence>
<dbReference type="GO" id="GO:0009247">
    <property type="term" value="P:glycolipid biosynthetic process"/>
    <property type="evidence" value="ECO:0007669"/>
    <property type="project" value="TreeGrafter"/>
</dbReference>
<feature type="transmembrane region" description="Helical" evidence="2">
    <location>
        <begin position="270"/>
        <end position="295"/>
    </location>
</feature>
<dbReference type="InterPro" id="IPR005097">
    <property type="entry name" value="Sacchrp_dh_NADP-bd"/>
</dbReference>
<evidence type="ECO:0000256" key="2">
    <source>
        <dbReference type="SAM" id="Phobius"/>
    </source>
</evidence>
<evidence type="ECO:0000313" key="5">
    <source>
        <dbReference type="Proteomes" id="UP000185944"/>
    </source>
</evidence>
<evidence type="ECO:0000313" key="4">
    <source>
        <dbReference type="EMBL" id="OAG31193.1"/>
    </source>
</evidence>
<keyword evidence="5" id="KW-1185">Reference proteome</keyword>
<keyword evidence="2" id="KW-0472">Membrane</keyword>
<accession>A0A177EGU8</accession>
<dbReference type="SUPFAM" id="SSF51735">
    <property type="entry name" value="NAD(P)-binding Rossmann-fold domains"/>
    <property type="match status" value="1"/>
</dbReference>
<dbReference type="Proteomes" id="UP000185944">
    <property type="component" value="Unassembled WGS sequence"/>
</dbReference>
<dbReference type="VEuPathDB" id="MicrosporidiaDB:NEDG_01606"/>
<keyword evidence="2" id="KW-0812">Transmembrane</keyword>
<dbReference type="GeneID" id="93647956"/>
<dbReference type="GO" id="GO:0005739">
    <property type="term" value="C:mitochondrion"/>
    <property type="evidence" value="ECO:0007669"/>
    <property type="project" value="TreeGrafter"/>
</dbReference>
<reference evidence="4 5" key="1">
    <citation type="submission" date="2016-02" db="EMBL/GenBank/DDBJ databases">
        <title>Discovery of a natural microsporidian pathogen with a broad tissue tropism in Caenorhabditis elegans.</title>
        <authorList>
            <person name="Luallen R.J."/>
            <person name="Reinke A.W."/>
            <person name="Tong L."/>
            <person name="Botts M.R."/>
            <person name="Felix M.-A."/>
            <person name="Troemel E.R."/>
        </authorList>
    </citation>
    <scope>NUCLEOTIDE SEQUENCE [LARGE SCALE GENOMIC DNA]</scope>
    <source>
        <strain evidence="4 5">JUm2807</strain>
    </source>
</reference>
<dbReference type="PANTHER" id="PTHR12286">
    <property type="entry name" value="SACCHAROPINE DEHYDROGENASE-LIKE OXIDOREDUCTASE"/>
    <property type="match status" value="1"/>
</dbReference>
<proteinExistence type="inferred from homology"/>
<dbReference type="PANTHER" id="PTHR12286:SF5">
    <property type="entry name" value="SACCHAROPINE DEHYDROGENASE-LIKE OXIDOREDUCTASE"/>
    <property type="match status" value="1"/>
</dbReference>
<gene>
    <name evidence="4" type="ORF">NEDG_01606</name>
</gene>